<proteinExistence type="predicted"/>
<dbReference type="InterPro" id="IPR013422">
    <property type="entry name" value="CRISPR-assoc_prot_Cas5_N"/>
</dbReference>
<keyword evidence="1" id="KW-0051">Antiviral defense</keyword>
<evidence type="ECO:0000313" key="3">
    <source>
        <dbReference type="Proteomes" id="UP001595978"/>
    </source>
</evidence>
<comment type="caution">
    <text evidence="2">The sequence shown here is derived from an EMBL/GenBank/DDBJ whole genome shotgun (WGS) entry which is preliminary data.</text>
</comment>
<reference evidence="3" key="1">
    <citation type="journal article" date="2019" name="Int. J. Syst. Evol. Microbiol.">
        <title>The Global Catalogue of Microorganisms (GCM) 10K type strain sequencing project: providing services to taxonomists for standard genome sequencing and annotation.</title>
        <authorList>
            <consortium name="The Broad Institute Genomics Platform"/>
            <consortium name="The Broad Institute Genome Sequencing Center for Infectious Disease"/>
            <person name="Wu L."/>
            <person name="Ma J."/>
        </authorList>
    </citation>
    <scope>NUCLEOTIDE SEQUENCE [LARGE SCALE GENOMIC DNA]</scope>
    <source>
        <strain evidence="3">CCUG 56331</strain>
    </source>
</reference>
<protein>
    <submittedName>
        <fullName evidence="2">CRISPR-associated protein Cas5</fullName>
    </submittedName>
</protein>
<gene>
    <name evidence="2" type="primary">cas5</name>
    <name evidence="2" type="ORF">ACFPOH_01700</name>
</gene>
<organism evidence="2 3">
    <name type="scientific">Ureibacillus suwonensis</name>
    <dbReference type="NCBI Taxonomy" id="313007"/>
    <lineage>
        <taxon>Bacteria</taxon>
        <taxon>Bacillati</taxon>
        <taxon>Bacillota</taxon>
        <taxon>Bacilli</taxon>
        <taxon>Bacillales</taxon>
        <taxon>Caryophanaceae</taxon>
        <taxon>Ureibacillus</taxon>
    </lineage>
</organism>
<dbReference type="NCBIfam" id="TIGR02593">
    <property type="entry name" value="CRISPR_cas5"/>
    <property type="match status" value="1"/>
</dbReference>
<sequence>MKVVAFDVASSIAHFRRPDTTATQLTYPFIPPTVAKGIVGAILGIEDFVTKDRVGIQLLSKVQIISQQLSLLGKGSGTVFNRPTTIQLLVQPAYRIYYGGEEYVDMLEEKLMNHHAVYTTYLGSAFALTKPRYVGTWRLQEIVPPDSVCYAKTVVPVDLIEELKVEAGYYYQRANGFMREYLGNRAFQKSIDFLYEQNGKKIKILPKQENDLDMSVCVLEGDLLCLV</sequence>
<name>A0ABW0RAZ4_9BACL</name>
<evidence type="ECO:0000313" key="2">
    <source>
        <dbReference type="EMBL" id="MFC5540510.1"/>
    </source>
</evidence>
<dbReference type="RefSeq" id="WP_390308699.1">
    <property type="nucleotide sequence ID" value="NZ_JBHSNQ010000018.1"/>
</dbReference>
<keyword evidence="3" id="KW-1185">Reference proteome</keyword>
<dbReference type="Gene3D" id="3.30.70.2660">
    <property type="match status" value="1"/>
</dbReference>
<accession>A0ABW0RAZ4</accession>
<dbReference type="Proteomes" id="UP001595978">
    <property type="component" value="Unassembled WGS sequence"/>
</dbReference>
<evidence type="ECO:0000256" key="1">
    <source>
        <dbReference type="ARBA" id="ARBA00023118"/>
    </source>
</evidence>
<dbReference type="EMBL" id="JBHSNQ010000018">
    <property type="protein sequence ID" value="MFC5540510.1"/>
    <property type="molecule type" value="Genomic_DNA"/>
</dbReference>